<evidence type="ECO:0008006" key="4">
    <source>
        <dbReference type="Google" id="ProtNLM"/>
    </source>
</evidence>
<comment type="caution">
    <text evidence="2">The sequence shown here is derived from an EMBL/GenBank/DDBJ whole genome shotgun (WGS) entry which is preliminary data.</text>
</comment>
<name>A0ABS4XG46_9MICC</name>
<gene>
    <name evidence="2" type="ORF">JOF47_002945</name>
</gene>
<accession>A0ABS4XG46</accession>
<sequence length="472" mass="51931">MTTRSETGGLGDGSESGPGDLTYEYLAEQGMDLRRFLQQALNAEGTDGLRAIAAALDHTRISTSSYERVECIAALEELKSSACAFQAKTTCVYDDEVAERRTAKGERILNSNWGVGPEIAFARHQPPRSGAQYLDFCHVLTDDLVFSYDALHRGVITEAEAIIVVKETRGLTREQRGEIDIRLFSEGHQCFGLGGKKLAAMIREWALAYGSEKEIDLEARAIKERYISIFPIDRHRMKITGILPTEYGVLIAQVLESLVSSAKAQGDDRSRQHLAADSLLERLTGLDSPTAIPIQLGLVMTDRTLFQGHSEPALLQGYGIISAQKARRLISGSEESPNELGIWLRRLYTAPGTGDLIAMDSTQRLFGGGLKKFINIRDQFCRSPFCDSPIRHLDHVVQAARGGPTSAENSGGSCVFCNQTKECPGWKEETIPGPRHTKRVTTFSGHTYDSTALPLPGTNQYNVHPTPPHNRQ</sequence>
<organism evidence="2 3">
    <name type="scientific">Paeniglutamicibacter kerguelensis</name>
    <dbReference type="NCBI Taxonomy" id="254788"/>
    <lineage>
        <taxon>Bacteria</taxon>
        <taxon>Bacillati</taxon>
        <taxon>Actinomycetota</taxon>
        <taxon>Actinomycetes</taxon>
        <taxon>Micrococcales</taxon>
        <taxon>Micrococcaceae</taxon>
        <taxon>Paeniglutamicibacter</taxon>
    </lineage>
</organism>
<evidence type="ECO:0000313" key="3">
    <source>
        <dbReference type="Proteomes" id="UP001296993"/>
    </source>
</evidence>
<evidence type="ECO:0000313" key="2">
    <source>
        <dbReference type="EMBL" id="MBP2387434.1"/>
    </source>
</evidence>
<protein>
    <recommendedName>
        <fullName evidence="4">DUF222 domain-containing protein</fullName>
    </recommendedName>
</protein>
<evidence type="ECO:0000256" key="1">
    <source>
        <dbReference type="SAM" id="MobiDB-lite"/>
    </source>
</evidence>
<dbReference type="EMBL" id="JAGIOF010000001">
    <property type="protein sequence ID" value="MBP2387434.1"/>
    <property type="molecule type" value="Genomic_DNA"/>
</dbReference>
<proteinExistence type="predicted"/>
<keyword evidence="3" id="KW-1185">Reference proteome</keyword>
<dbReference type="RefSeq" id="WP_209999673.1">
    <property type="nucleotide sequence ID" value="NZ_BAAAJY010000009.1"/>
</dbReference>
<reference evidence="2 3" key="1">
    <citation type="submission" date="2021-03" db="EMBL/GenBank/DDBJ databases">
        <title>Sequencing the genomes of 1000 actinobacteria strains.</title>
        <authorList>
            <person name="Klenk H.-P."/>
        </authorList>
    </citation>
    <scope>NUCLEOTIDE SEQUENCE [LARGE SCALE GENOMIC DNA]</scope>
    <source>
        <strain evidence="2 3">DSM 15797</strain>
    </source>
</reference>
<feature type="region of interest" description="Disordered" evidence="1">
    <location>
        <begin position="451"/>
        <end position="472"/>
    </location>
</feature>
<dbReference type="Proteomes" id="UP001296993">
    <property type="component" value="Unassembled WGS sequence"/>
</dbReference>